<evidence type="ECO:0000313" key="6">
    <source>
        <dbReference type="EMBL" id="MBB6548029.1"/>
    </source>
</evidence>
<evidence type="ECO:0000256" key="2">
    <source>
        <dbReference type="ARBA" id="ARBA00022692"/>
    </source>
</evidence>
<keyword evidence="2" id="KW-0812">Transmembrane</keyword>
<dbReference type="RefSeq" id="WP_185102593.1">
    <property type="nucleotide sequence ID" value="NZ_JACHMI010000001.1"/>
</dbReference>
<feature type="chain" id="PRO_5038562486" evidence="5">
    <location>
        <begin position="20"/>
        <end position="269"/>
    </location>
</feature>
<keyword evidence="6" id="KW-0482">Metalloprotease</keyword>
<organism evidence="6 7">
    <name type="scientific">Nonomuraea rubra</name>
    <dbReference type="NCBI Taxonomy" id="46180"/>
    <lineage>
        <taxon>Bacteria</taxon>
        <taxon>Bacillati</taxon>
        <taxon>Actinomycetota</taxon>
        <taxon>Actinomycetes</taxon>
        <taxon>Streptosporangiales</taxon>
        <taxon>Streptosporangiaceae</taxon>
        <taxon>Nonomuraea</taxon>
    </lineage>
</organism>
<dbReference type="PANTHER" id="PTHR30168">
    <property type="entry name" value="PUTATIVE MEMBRANE PROTEIN YPFJ"/>
    <property type="match status" value="1"/>
</dbReference>
<evidence type="ECO:0000256" key="4">
    <source>
        <dbReference type="ARBA" id="ARBA00023136"/>
    </source>
</evidence>
<keyword evidence="5" id="KW-0732">Signal</keyword>
<reference evidence="6 7" key="1">
    <citation type="submission" date="2020-08" db="EMBL/GenBank/DDBJ databases">
        <title>Sequencing the genomes of 1000 actinobacteria strains.</title>
        <authorList>
            <person name="Klenk H.-P."/>
        </authorList>
    </citation>
    <scope>NUCLEOTIDE SEQUENCE [LARGE SCALE GENOMIC DNA]</scope>
    <source>
        <strain evidence="6 7">DSM 43768</strain>
    </source>
</reference>
<keyword evidence="6" id="KW-0378">Hydrolase</keyword>
<dbReference type="GO" id="GO:0016020">
    <property type="term" value="C:membrane"/>
    <property type="evidence" value="ECO:0007669"/>
    <property type="project" value="UniProtKB-SubCell"/>
</dbReference>
<evidence type="ECO:0000256" key="3">
    <source>
        <dbReference type="ARBA" id="ARBA00022989"/>
    </source>
</evidence>
<dbReference type="InterPro" id="IPR007343">
    <property type="entry name" value="Uncharacterised_pept_Zn_put"/>
</dbReference>
<accession>A0A7X0NR58</accession>
<keyword evidence="3" id="KW-1133">Transmembrane helix</keyword>
<comment type="caution">
    <text evidence="6">The sequence shown here is derived from an EMBL/GenBank/DDBJ whole genome shotgun (WGS) entry which is preliminary data.</text>
</comment>
<dbReference type="GO" id="GO:0006508">
    <property type="term" value="P:proteolysis"/>
    <property type="evidence" value="ECO:0007669"/>
    <property type="project" value="UniProtKB-KW"/>
</dbReference>
<dbReference type="PANTHER" id="PTHR30168:SF0">
    <property type="entry name" value="INNER MEMBRANE PROTEIN"/>
    <property type="match status" value="1"/>
</dbReference>
<keyword evidence="6" id="KW-0645">Protease</keyword>
<keyword evidence="7" id="KW-1185">Reference proteome</keyword>
<proteinExistence type="predicted"/>
<name>A0A7X0NR58_9ACTN</name>
<dbReference type="Proteomes" id="UP000565579">
    <property type="component" value="Unassembled WGS sequence"/>
</dbReference>
<evidence type="ECO:0000256" key="5">
    <source>
        <dbReference type="SAM" id="SignalP"/>
    </source>
</evidence>
<keyword evidence="4" id="KW-0472">Membrane</keyword>
<dbReference type="EMBL" id="JACHMI010000001">
    <property type="protein sequence ID" value="MBB6548029.1"/>
    <property type="molecule type" value="Genomic_DNA"/>
</dbReference>
<gene>
    <name evidence="6" type="ORF">HD593_002824</name>
</gene>
<dbReference type="Pfam" id="PF04228">
    <property type="entry name" value="Zn_peptidase"/>
    <property type="match status" value="1"/>
</dbReference>
<evidence type="ECO:0000313" key="7">
    <source>
        <dbReference type="Proteomes" id="UP000565579"/>
    </source>
</evidence>
<evidence type="ECO:0000256" key="1">
    <source>
        <dbReference type="ARBA" id="ARBA00004167"/>
    </source>
</evidence>
<dbReference type="GO" id="GO:0008237">
    <property type="term" value="F:metallopeptidase activity"/>
    <property type="evidence" value="ECO:0007669"/>
    <property type="project" value="UniProtKB-KW"/>
</dbReference>
<sequence>MRIPRLALMAGAMAGVLFAGTAPAAASSAPSYKPVLTKNALYKTGKLGVTACEEPQVQNGTVEEAEYYFQAVMECLDKAWSPIVKKAGYRFTKSKLTVFTKLGVNTPCGRFEAGAQAMYCEKNKGMYFFLSEDIVEEPTDLALMQVLAHEYGHHVQELTGIGKETTKRFYYKTKVNDSIMEGVRRSELQAQCLSAAFVGRVWNSLGRPDTDWSILLKGSHNPVAALGVRNGGDESHGSQAGNKYWLERGFKAQSASACNTWTAPKKRVY</sequence>
<protein>
    <submittedName>
        <fullName evidence="6">Putative metalloprotease</fullName>
    </submittedName>
</protein>
<feature type="signal peptide" evidence="5">
    <location>
        <begin position="1"/>
        <end position="19"/>
    </location>
</feature>
<dbReference type="AlphaFoldDB" id="A0A7X0NR58"/>
<comment type="subcellular location">
    <subcellularLocation>
        <location evidence="1">Membrane</location>
        <topology evidence="1">Single-pass membrane protein</topology>
    </subcellularLocation>
</comment>